<protein>
    <submittedName>
        <fullName evidence="4">Uncharacterized protein</fullName>
    </submittedName>
</protein>
<feature type="transmembrane region" description="Helical" evidence="2">
    <location>
        <begin position="142"/>
        <end position="163"/>
    </location>
</feature>
<evidence type="ECO:0000313" key="4">
    <source>
        <dbReference type="EMBL" id="KAK4549325.1"/>
    </source>
</evidence>
<sequence length="423" mass="46024">MPGLTLCLSVACGILRVLNPDDAAHAPKPANTNPASDPKPPPQHHRLVILADRKLRDLRKAANGKGREPELRRWHGLLSTMLLGISVNQLVAGVTISISALVVFRRSLVDPNVDLANDLGLLSVTSQLAVSTVLYRPNKWSLYVRSASFYAYVCLLAASTIVQKVTQSREGGDRGLGGRTTNWIFLVVVICYGVWVQLLVNLADSARGRKTLGELAAGSSKLHSVLVHLSWVETFTGKVDKWMASQPSLAKVVSRVWRIKPGPVNFYHLVVHTPWFRTAMGFSIAFALTAVALASAVTAKLDVNRRCAPAEESQWTFGNILALGMIAALLIPGLDAYFESRERAKHRPVDQGTQTERDDTGLVAATMASDVFAQDDAEAIVRKRATTAVRPPQCLSPRLARCTTLELEAQQKGPAIIDVTHIP</sequence>
<feature type="chain" id="PRO_5043731882" evidence="3">
    <location>
        <begin position="21"/>
        <end position="423"/>
    </location>
</feature>
<evidence type="ECO:0000313" key="5">
    <source>
        <dbReference type="Proteomes" id="UP001324427"/>
    </source>
</evidence>
<feature type="signal peptide" evidence="3">
    <location>
        <begin position="1"/>
        <end position="20"/>
    </location>
</feature>
<keyword evidence="2" id="KW-0472">Membrane</keyword>
<proteinExistence type="predicted"/>
<dbReference type="AlphaFoldDB" id="A0AAV9JV06"/>
<dbReference type="Proteomes" id="UP001324427">
    <property type="component" value="Unassembled WGS sequence"/>
</dbReference>
<gene>
    <name evidence="4" type="ORF">LTR36_006322</name>
</gene>
<reference evidence="4 5" key="1">
    <citation type="submission" date="2021-11" db="EMBL/GenBank/DDBJ databases">
        <title>Black yeast isolated from Biological Soil Crust.</title>
        <authorList>
            <person name="Kurbessoian T."/>
        </authorList>
    </citation>
    <scope>NUCLEOTIDE SEQUENCE [LARGE SCALE GENOMIC DNA]</scope>
    <source>
        <strain evidence="4 5">CCFEE 5522</strain>
    </source>
</reference>
<feature type="region of interest" description="Disordered" evidence="1">
    <location>
        <begin position="23"/>
        <end position="44"/>
    </location>
</feature>
<name>A0AAV9JV06_9PEZI</name>
<comment type="caution">
    <text evidence="4">The sequence shown here is derived from an EMBL/GenBank/DDBJ whole genome shotgun (WGS) entry which is preliminary data.</text>
</comment>
<evidence type="ECO:0000256" key="1">
    <source>
        <dbReference type="SAM" id="MobiDB-lite"/>
    </source>
</evidence>
<feature type="transmembrane region" description="Helical" evidence="2">
    <location>
        <begin position="81"/>
        <end position="104"/>
    </location>
</feature>
<evidence type="ECO:0000256" key="2">
    <source>
        <dbReference type="SAM" id="Phobius"/>
    </source>
</evidence>
<keyword evidence="3" id="KW-0732">Signal</keyword>
<organism evidence="4 5">
    <name type="scientific">Oleoguttula mirabilis</name>
    <dbReference type="NCBI Taxonomy" id="1507867"/>
    <lineage>
        <taxon>Eukaryota</taxon>
        <taxon>Fungi</taxon>
        <taxon>Dikarya</taxon>
        <taxon>Ascomycota</taxon>
        <taxon>Pezizomycotina</taxon>
        <taxon>Dothideomycetes</taxon>
        <taxon>Dothideomycetidae</taxon>
        <taxon>Mycosphaerellales</taxon>
        <taxon>Teratosphaeriaceae</taxon>
        <taxon>Oleoguttula</taxon>
    </lineage>
</organism>
<keyword evidence="2" id="KW-1133">Transmembrane helix</keyword>
<feature type="transmembrane region" description="Helical" evidence="2">
    <location>
        <begin position="317"/>
        <end position="338"/>
    </location>
</feature>
<feature type="transmembrane region" description="Helical" evidence="2">
    <location>
        <begin position="275"/>
        <end position="297"/>
    </location>
</feature>
<dbReference type="EMBL" id="JAVFHQ010000004">
    <property type="protein sequence ID" value="KAK4549325.1"/>
    <property type="molecule type" value="Genomic_DNA"/>
</dbReference>
<accession>A0AAV9JV06</accession>
<feature type="transmembrane region" description="Helical" evidence="2">
    <location>
        <begin position="183"/>
        <end position="203"/>
    </location>
</feature>
<evidence type="ECO:0000256" key="3">
    <source>
        <dbReference type="SAM" id="SignalP"/>
    </source>
</evidence>
<keyword evidence="2" id="KW-0812">Transmembrane</keyword>
<keyword evidence="5" id="KW-1185">Reference proteome</keyword>